<dbReference type="SUPFAM" id="SSF55961">
    <property type="entry name" value="Bet v1-like"/>
    <property type="match status" value="1"/>
</dbReference>
<reference evidence="1 2" key="1">
    <citation type="journal article" date="2019" name="Sci. Data">
        <title>Hybrid genome assembly and annotation of Danionella translucida.</title>
        <authorList>
            <person name="Kadobianskyi M."/>
            <person name="Schulze L."/>
            <person name="Schuelke M."/>
            <person name="Judkewitz B."/>
        </authorList>
    </citation>
    <scope>NUCLEOTIDE SEQUENCE [LARGE SCALE GENOMIC DNA]</scope>
    <source>
        <strain evidence="1 2">Bolton</strain>
    </source>
</reference>
<dbReference type="GO" id="GO:0031210">
    <property type="term" value="F:phosphatidylcholine binding"/>
    <property type="evidence" value="ECO:0007669"/>
    <property type="project" value="TreeGrafter"/>
</dbReference>
<dbReference type="Proteomes" id="UP000316079">
    <property type="component" value="Unassembled WGS sequence"/>
</dbReference>
<gene>
    <name evidence="1" type="ORF">DNTS_022142</name>
</gene>
<name>A0A553R0Q3_9TELE</name>
<dbReference type="GO" id="GO:0008525">
    <property type="term" value="F:phosphatidylcholine transporter activity"/>
    <property type="evidence" value="ECO:0007669"/>
    <property type="project" value="TreeGrafter"/>
</dbReference>
<evidence type="ECO:0000313" key="2">
    <source>
        <dbReference type="Proteomes" id="UP000316079"/>
    </source>
</evidence>
<comment type="caution">
    <text evidence="1">The sequence shown here is derived from an EMBL/GenBank/DDBJ whole genome shotgun (WGS) entry which is preliminary data.</text>
</comment>
<dbReference type="InterPro" id="IPR051213">
    <property type="entry name" value="START_lipid_transfer"/>
</dbReference>
<dbReference type="AlphaFoldDB" id="A0A553R0Q3"/>
<protein>
    <submittedName>
        <fullName evidence="1">Uncharacterized protein</fullName>
    </submittedName>
</protein>
<dbReference type="PANTHER" id="PTHR19308:SF39">
    <property type="entry name" value="PHOSPHATIDYLCHOLINE TRANSFER PROTEIN"/>
    <property type="match status" value="1"/>
</dbReference>
<sequence>MALMFGDEEFEMAWGELDEPLLAGGWELFTETMGVRIYRLYSKETGLYEYKVSGSLDGCPPELCSEVYMDLNYRKHWDSYAKDDETTVFDRTDPASEELSCFGSELVKHG</sequence>
<organism evidence="1 2">
    <name type="scientific">Danionella cerebrum</name>
    <dbReference type="NCBI Taxonomy" id="2873325"/>
    <lineage>
        <taxon>Eukaryota</taxon>
        <taxon>Metazoa</taxon>
        <taxon>Chordata</taxon>
        <taxon>Craniata</taxon>
        <taxon>Vertebrata</taxon>
        <taxon>Euteleostomi</taxon>
        <taxon>Actinopterygii</taxon>
        <taxon>Neopterygii</taxon>
        <taxon>Teleostei</taxon>
        <taxon>Ostariophysi</taxon>
        <taxon>Cypriniformes</taxon>
        <taxon>Danionidae</taxon>
        <taxon>Danioninae</taxon>
        <taxon>Danionella</taxon>
    </lineage>
</organism>
<evidence type="ECO:0000313" key="1">
    <source>
        <dbReference type="EMBL" id="TRY95748.1"/>
    </source>
</evidence>
<dbReference type="InterPro" id="IPR023393">
    <property type="entry name" value="START-like_dom_sf"/>
</dbReference>
<accession>A0A553R0Q3</accession>
<proteinExistence type="predicted"/>
<dbReference type="EMBL" id="SRMA01025351">
    <property type="protein sequence ID" value="TRY95748.1"/>
    <property type="molecule type" value="Genomic_DNA"/>
</dbReference>
<keyword evidence="2" id="KW-1185">Reference proteome</keyword>
<dbReference type="OrthoDB" id="1295045at2759"/>
<dbReference type="PANTHER" id="PTHR19308">
    <property type="entry name" value="PHOSPHATIDYLCHOLINE TRANSFER PROTEIN"/>
    <property type="match status" value="1"/>
</dbReference>
<dbReference type="Gene3D" id="3.30.530.20">
    <property type="match status" value="1"/>
</dbReference>